<dbReference type="RefSeq" id="WP_121523894.1">
    <property type="nucleotide sequence ID" value="NZ_RCHR01000004.1"/>
</dbReference>
<proteinExistence type="inferred from homology"/>
<gene>
    <name evidence="8" type="ORF">D8M04_13690</name>
</gene>
<dbReference type="AlphaFoldDB" id="A0A498D9T0"/>
<evidence type="ECO:0000313" key="9">
    <source>
        <dbReference type="Proteomes" id="UP000270219"/>
    </source>
</evidence>
<evidence type="ECO:0000313" key="8">
    <source>
        <dbReference type="EMBL" id="RLL43947.1"/>
    </source>
</evidence>
<comment type="subcellular location">
    <subcellularLocation>
        <location evidence="1">Membrane</location>
        <topology evidence="1">Lipid-anchor</topology>
    </subcellularLocation>
</comment>
<protein>
    <recommendedName>
        <fullName evidence="6">Lipoprotein</fullName>
    </recommendedName>
</protein>
<dbReference type="OrthoDB" id="9812878at2"/>
<dbReference type="InterPro" id="IPR004872">
    <property type="entry name" value="Lipoprotein_NlpA"/>
</dbReference>
<dbReference type="PROSITE" id="PS51257">
    <property type="entry name" value="PROKAR_LIPOPROTEIN"/>
    <property type="match status" value="1"/>
</dbReference>
<name>A0A498D9T0_9BACI</name>
<keyword evidence="9" id="KW-1185">Reference proteome</keyword>
<dbReference type="Pfam" id="PF03180">
    <property type="entry name" value="Lipoprotein_9"/>
    <property type="match status" value="1"/>
</dbReference>
<dbReference type="PIRSF" id="PIRSF002854">
    <property type="entry name" value="MetQ"/>
    <property type="match status" value="1"/>
</dbReference>
<dbReference type="PANTHER" id="PTHR30429:SF0">
    <property type="entry name" value="METHIONINE-BINDING LIPOPROTEIN METQ"/>
    <property type="match status" value="1"/>
</dbReference>
<evidence type="ECO:0000256" key="6">
    <source>
        <dbReference type="PIRNR" id="PIRNR002854"/>
    </source>
</evidence>
<keyword evidence="3" id="KW-0472">Membrane</keyword>
<evidence type="ECO:0000256" key="5">
    <source>
        <dbReference type="ARBA" id="ARBA00023288"/>
    </source>
</evidence>
<evidence type="ECO:0000256" key="3">
    <source>
        <dbReference type="ARBA" id="ARBA00023136"/>
    </source>
</evidence>
<dbReference type="GO" id="GO:0016020">
    <property type="term" value="C:membrane"/>
    <property type="evidence" value="ECO:0007669"/>
    <property type="project" value="UniProtKB-SubCell"/>
</dbReference>
<comment type="similarity">
    <text evidence="6">Belongs to the nlpA lipoprotein family.</text>
</comment>
<evidence type="ECO:0000256" key="7">
    <source>
        <dbReference type="PIRSR" id="PIRSR002854-1"/>
    </source>
</evidence>
<reference evidence="8 9" key="1">
    <citation type="submission" date="2018-10" db="EMBL/GenBank/DDBJ databases">
        <title>Oceanobacillus sp. YLB-02 draft genome.</title>
        <authorList>
            <person name="Yu L."/>
        </authorList>
    </citation>
    <scope>NUCLEOTIDE SEQUENCE [LARGE SCALE GENOMIC DNA]</scope>
    <source>
        <strain evidence="8 9">YLB-02</strain>
    </source>
</reference>
<evidence type="ECO:0000256" key="2">
    <source>
        <dbReference type="ARBA" id="ARBA00022729"/>
    </source>
</evidence>
<organism evidence="8 9">
    <name type="scientific">Oceanobacillus piezotolerans</name>
    <dbReference type="NCBI Taxonomy" id="2448030"/>
    <lineage>
        <taxon>Bacteria</taxon>
        <taxon>Bacillati</taxon>
        <taxon>Bacillota</taxon>
        <taxon>Bacilli</taxon>
        <taxon>Bacillales</taxon>
        <taxon>Bacillaceae</taxon>
        <taxon>Oceanobacillus</taxon>
    </lineage>
</organism>
<dbReference type="Gene3D" id="3.40.190.10">
    <property type="entry name" value="Periplasmic binding protein-like II"/>
    <property type="match status" value="2"/>
</dbReference>
<keyword evidence="2" id="KW-0732">Signal</keyword>
<dbReference type="EMBL" id="RCHR01000004">
    <property type="protein sequence ID" value="RLL43947.1"/>
    <property type="molecule type" value="Genomic_DNA"/>
</dbReference>
<sequence length="272" mass="29601">MKIKNVFLLAMTIIGLFVITGCGTGTESASENEEVTLKVGASSIPHAEILEFVAPDLEEDGVKLEIVITTDGVQTNQQTADGDLDANFFQHTPYLEQVNADSGLDLVVVEGIHIEPFGVYSKEINSIDELSDGAEIAVPNNPSNFSRALLLFADNGIIKLDEAKSGDYVLEDITENSKNLKFIPVDPPLLVHSLDDVEASAINTNYALEANLKPQEDSLIIEGNDSPYVNVLVSRHDNKDSEPIQKLADALKTEEVREFILENYEGAVVPAF</sequence>
<comment type="caution">
    <text evidence="8">The sequence shown here is derived from an EMBL/GenBank/DDBJ whole genome shotgun (WGS) entry which is preliminary data.</text>
</comment>
<keyword evidence="4" id="KW-0564">Palmitate</keyword>
<dbReference type="PANTHER" id="PTHR30429">
    <property type="entry name" value="D-METHIONINE-BINDING LIPOPROTEIN METQ"/>
    <property type="match status" value="1"/>
</dbReference>
<dbReference type="CDD" id="cd13597">
    <property type="entry name" value="PBP2_lipoprotein_Tp32"/>
    <property type="match status" value="1"/>
</dbReference>
<dbReference type="Proteomes" id="UP000270219">
    <property type="component" value="Unassembled WGS sequence"/>
</dbReference>
<feature type="lipid moiety-binding region" description="S-diacylglycerol cysteine" evidence="7">
    <location>
        <position position="22"/>
    </location>
</feature>
<evidence type="ECO:0000256" key="1">
    <source>
        <dbReference type="ARBA" id="ARBA00004635"/>
    </source>
</evidence>
<keyword evidence="5 6" id="KW-0449">Lipoprotein</keyword>
<evidence type="ECO:0000256" key="4">
    <source>
        <dbReference type="ARBA" id="ARBA00023139"/>
    </source>
</evidence>
<accession>A0A498D9T0</accession>
<dbReference type="SUPFAM" id="SSF53850">
    <property type="entry name" value="Periplasmic binding protein-like II"/>
    <property type="match status" value="1"/>
</dbReference>